<dbReference type="Proteomes" id="UP000317429">
    <property type="component" value="Chromosome"/>
</dbReference>
<evidence type="ECO:0000256" key="1">
    <source>
        <dbReference type="ARBA" id="ARBA00022679"/>
    </source>
</evidence>
<feature type="domain" description="DAGKc" evidence="5">
    <location>
        <begin position="1"/>
        <end position="126"/>
    </location>
</feature>
<protein>
    <submittedName>
        <fullName evidence="6">Diacylglycerol kinase</fullName>
        <ecNumber evidence="6">2.7.1.107</ecNumber>
    </submittedName>
</protein>
<keyword evidence="4" id="KW-0067">ATP-binding</keyword>
<keyword evidence="7" id="KW-1185">Reference proteome</keyword>
<dbReference type="SUPFAM" id="SSF111331">
    <property type="entry name" value="NAD kinase/diacylglycerol kinase-like"/>
    <property type="match status" value="1"/>
</dbReference>
<reference evidence="6 7" key="1">
    <citation type="submission" date="2019-02" db="EMBL/GenBank/DDBJ databases">
        <title>Deep-cultivation of Planctomycetes and their phenomic and genomic characterization uncovers novel biology.</title>
        <authorList>
            <person name="Wiegand S."/>
            <person name="Jogler M."/>
            <person name="Boedeker C."/>
            <person name="Pinto D."/>
            <person name="Vollmers J."/>
            <person name="Rivas-Marin E."/>
            <person name="Kohn T."/>
            <person name="Peeters S.H."/>
            <person name="Heuer A."/>
            <person name="Rast P."/>
            <person name="Oberbeckmann S."/>
            <person name="Bunk B."/>
            <person name="Jeske O."/>
            <person name="Meyerdierks A."/>
            <person name="Storesund J.E."/>
            <person name="Kallscheuer N."/>
            <person name="Luecker S."/>
            <person name="Lage O.M."/>
            <person name="Pohl T."/>
            <person name="Merkel B.J."/>
            <person name="Hornburger P."/>
            <person name="Mueller R.-W."/>
            <person name="Bruemmer F."/>
            <person name="Labrenz M."/>
            <person name="Spormann A.M."/>
            <person name="Op den Camp H."/>
            <person name="Overmann J."/>
            <person name="Amann R."/>
            <person name="Jetten M.S.M."/>
            <person name="Mascher T."/>
            <person name="Medema M.H."/>
            <person name="Devos D.P."/>
            <person name="Kaster A.-K."/>
            <person name="Ovreas L."/>
            <person name="Rohde M."/>
            <person name="Galperin M.Y."/>
            <person name="Jogler C."/>
        </authorList>
    </citation>
    <scope>NUCLEOTIDE SEQUENCE [LARGE SCALE GENOMIC DNA]</scope>
    <source>
        <strain evidence="6 7">Pla175</strain>
    </source>
</reference>
<dbReference type="InterPro" id="IPR050187">
    <property type="entry name" value="Lipid_Phosphate_FormReg"/>
</dbReference>
<sequence>MIHVFCNPEAGSSEEGCHPAEQIRRLLAGDVVVTQTRSAEHAQQAVRDAAADAELVVAVGGDGTVHAVLNGLMQADTRPPLGVIPLGTANNFCRSLGLPLDPLAACRALASGRRVEIDLARVSHGGDRSYFATAASAGNSDRVMDCVTSQHKQTWGAWSYLRCALPVMADLIAFDARFSFDDGPEERASLWNVIVANGQHAASGMRVAPRARLDSGVLDAILIADGTPLDLASLTAEFLAGDYLQDERVDYRTFRKLRIQADPEFKFHADGEELVGQPFEFEVLPGALQVVVPDASMSPDPTTAL</sequence>
<dbReference type="InterPro" id="IPR017438">
    <property type="entry name" value="ATP-NAD_kinase_N"/>
</dbReference>
<dbReference type="InterPro" id="IPR045540">
    <property type="entry name" value="YegS/DAGK_C"/>
</dbReference>
<keyword evidence="2" id="KW-0547">Nucleotide-binding</keyword>
<name>A0A518DHQ2_9BACT</name>
<dbReference type="Pfam" id="PF19279">
    <property type="entry name" value="YegS_C"/>
    <property type="match status" value="1"/>
</dbReference>
<evidence type="ECO:0000259" key="5">
    <source>
        <dbReference type="PROSITE" id="PS50146"/>
    </source>
</evidence>
<keyword evidence="1 6" id="KW-0808">Transferase</keyword>
<dbReference type="Pfam" id="PF00781">
    <property type="entry name" value="DAGK_cat"/>
    <property type="match status" value="1"/>
</dbReference>
<evidence type="ECO:0000313" key="7">
    <source>
        <dbReference type="Proteomes" id="UP000317429"/>
    </source>
</evidence>
<dbReference type="GO" id="GO:0008654">
    <property type="term" value="P:phospholipid biosynthetic process"/>
    <property type="evidence" value="ECO:0007669"/>
    <property type="project" value="InterPro"/>
</dbReference>
<evidence type="ECO:0000256" key="4">
    <source>
        <dbReference type="ARBA" id="ARBA00022840"/>
    </source>
</evidence>
<evidence type="ECO:0000256" key="2">
    <source>
        <dbReference type="ARBA" id="ARBA00022741"/>
    </source>
</evidence>
<dbReference type="Gene3D" id="2.60.200.40">
    <property type="match status" value="1"/>
</dbReference>
<dbReference type="EC" id="2.7.1.107" evidence="6"/>
<dbReference type="PANTHER" id="PTHR12358">
    <property type="entry name" value="SPHINGOSINE KINASE"/>
    <property type="match status" value="1"/>
</dbReference>
<dbReference type="PROSITE" id="PS50146">
    <property type="entry name" value="DAGK"/>
    <property type="match status" value="1"/>
</dbReference>
<gene>
    <name evidence="6" type="primary">dagK</name>
    <name evidence="6" type="ORF">Pla175_44250</name>
</gene>
<dbReference type="AlphaFoldDB" id="A0A518DHQ2"/>
<evidence type="ECO:0000256" key="3">
    <source>
        <dbReference type="ARBA" id="ARBA00022777"/>
    </source>
</evidence>
<dbReference type="EMBL" id="CP036291">
    <property type="protein sequence ID" value="QDU91009.1"/>
    <property type="molecule type" value="Genomic_DNA"/>
</dbReference>
<organism evidence="6 7">
    <name type="scientific">Pirellulimonas nuda</name>
    <dbReference type="NCBI Taxonomy" id="2528009"/>
    <lineage>
        <taxon>Bacteria</taxon>
        <taxon>Pseudomonadati</taxon>
        <taxon>Planctomycetota</taxon>
        <taxon>Planctomycetia</taxon>
        <taxon>Pirellulales</taxon>
        <taxon>Lacipirellulaceae</taxon>
        <taxon>Pirellulimonas</taxon>
    </lineage>
</organism>
<accession>A0A518DHQ2</accession>
<dbReference type="NCBIfam" id="TIGR00147">
    <property type="entry name" value="YegS/Rv2252/BmrU family lipid kinase"/>
    <property type="match status" value="1"/>
</dbReference>
<dbReference type="GO" id="GO:0005524">
    <property type="term" value="F:ATP binding"/>
    <property type="evidence" value="ECO:0007669"/>
    <property type="project" value="UniProtKB-KW"/>
</dbReference>
<keyword evidence="3 6" id="KW-0418">Kinase</keyword>
<dbReference type="InterPro" id="IPR005218">
    <property type="entry name" value="Diacylglycerol/lipid_kinase"/>
</dbReference>
<dbReference type="SMART" id="SM00046">
    <property type="entry name" value="DAGKc"/>
    <property type="match status" value="1"/>
</dbReference>
<proteinExistence type="predicted"/>
<dbReference type="PANTHER" id="PTHR12358:SF54">
    <property type="entry name" value="SPHINGOSINE KINASE RELATED PROTEIN"/>
    <property type="match status" value="1"/>
</dbReference>
<dbReference type="Gene3D" id="3.40.50.10330">
    <property type="entry name" value="Probable inorganic polyphosphate/atp-NAD kinase, domain 1"/>
    <property type="match status" value="1"/>
</dbReference>
<dbReference type="KEGG" id="pnd:Pla175_44250"/>
<dbReference type="RefSeq" id="WP_145290625.1">
    <property type="nucleotide sequence ID" value="NZ_CP036291.1"/>
</dbReference>
<dbReference type="InterPro" id="IPR001206">
    <property type="entry name" value="Diacylglycerol_kinase_cat_dom"/>
</dbReference>
<dbReference type="GO" id="GO:0004143">
    <property type="term" value="F:ATP-dependent diacylglycerol kinase activity"/>
    <property type="evidence" value="ECO:0007669"/>
    <property type="project" value="UniProtKB-EC"/>
</dbReference>
<dbReference type="OrthoDB" id="142078at2"/>
<dbReference type="InterPro" id="IPR016064">
    <property type="entry name" value="NAD/diacylglycerol_kinase_sf"/>
</dbReference>
<evidence type="ECO:0000313" key="6">
    <source>
        <dbReference type="EMBL" id="QDU91009.1"/>
    </source>
</evidence>